<dbReference type="OrthoDB" id="3020801at2759"/>
<name>A0A409X0B4_9AGAR</name>
<dbReference type="Gene3D" id="3.60.130.30">
    <property type="match status" value="1"/>
</dbReference>
<dbReference type="EMBL" id="NHTK01004920">
    <property type="protein sequence ID" value="PPQ84225.1"/>
    <property type="molecule type" value="Genomic_DNA"/>
</dbReference>
<dbReference type="Proteomes" id="UP000284842">
    <property type="component" value="Unassembled WGS sequence"/>
</dbReference>
<dbReference type="InParanoid" id="A0A409X0B4"/>
<proteinExistence type="predicted"/>
<evidence type="ECO:0000313" key="1">
    <source>
        <dbReference type="EMBL" id="PPQ84225.1"/>
    </source>
</evidence>
<dbReference type="STRING" id="181874.A0A409X0B4"/>
<feature type="non-terminal residue" evidence="1">
    <location>
        <position position="1"/>
    </location>
</feature>
<organism evidence="1 2">
    <name type="scientific">Panaeolus cyanescens</name>
    <dbReference type="NCBI Taxonomy" id="181874"/>
    <lineage>
        <taxon>Eukaryota</taxon>
        <taxon>Fungi</taxon>
        <taxon>Dikarya</taxon>
        <taxon>Basidiomycota</taxon>
        <taxon>Agaricomycotina</taxon>
        <taxon>Agaricomycetes</taxon>
        <taxon>Agaricomycetidae</taxon>
        <taxon>Agaricales</taxon>
        <taxon>Agaricineae</taxon>
        <taxon>Galeropsidaceae</taxon>
        <taxon>Panaeolus</taxon>
    </lineage>
</organism>
<keyword evidence="2" id="KW-1185">Reference proteome</keyword>
<protein>
    <submittedName>
        <fullName evidence="1">Uncharacterized protein</fullName>
    </submittedName>
</protein>
<comment type="caution">
    <text evidence="1">The sequence shown here is derived from an EMBL/GenBank/DDBJ whole genome shotgun (WGS) entry which is preliminary data.</text>
</comment>
<accession>A0A409X0B4</accession>
<sequence>LSEALERALAFDNDETSFGVDNSARTQGDSGLKTQPLTLDADDIEAGGFGIELCGELEEGEVMEKPYESVVGGTGVDMEEGEIFEHGSTVGNGKGNKANRQRLHRQKQKTKQFDLYGHLPSASAIQNHVGTASQVLVDVDLPSLPFARCGFQAVNERTGNDQTAIRTLDELTQGKVFGVVVGTLDDPTYHESARKAFEYLEEVSKDVQFELKETCHHRGDFTAVTYGVSYGQGSQLPHWLRCPHDELMRKAFLNEHIKRLATFASYAFAMWAPNVYGYYRKQISLLLSKMPSLKWTFYNMIWLCATINFGPHVCCLPHRDLLNLPFGWCSIIALGDFDYRKGGHLVLHDLRMVIEFPPGCVILIPSALLNHANTPLQAGERRMSFTQFCAGGIFRFIENGFCTEKQLKKDDKKMYEEMMRAKEGRREMGIGLWSTLDELLALRST</sequence>
<dbReference type="AlphaFoldDB" id="A0A409X0B4"/>
<gene>
    <name evidence="1" type="ORF">CVT24_004612</name>
</gene>
<evidence type="ECO:0000313" key="2">
    <source>
        <dbReference type="Proteomes" id="UP000284842"/>
    </source>
</evidence>
<reference evidence="1 2" key="1">
    <citation type="journal article" date="2018" name="Evol. Lett.">
        <title>Horizontal gene cluster transfer increased hallucinogenic mushroom diversity.</title>
        <authorList>
            <person name="Reynolds H.T."/>
            <person name="Vijayakumar V."/>
            <person name="Gluck-Thaler E."/>
            <person name="Korotkin H.B."/>
            <person name="Matheny P.B."/>
            <person name="Slot J.C."/>
        </authorList>
    </citation>
    <scope>NUCLEOTIDE SEQUENCE [LARGE SCALE GENOMIC DNA]</scope>
    <source>
        <strain evidence="1 2">2629</strain>
    </source>
</reference>